<proteinExistence type="predicted"/>
<name>A0A915IPY2_ROMCU</name>
<keyword evidence="1" id="KW-1185">Reference proteome</keyword>
<reference evidence="2" key="1">
    <citation type="submission" date="2022-11" db="UniProtKB">
        <authorList>
            <consortium name="WormBaseParasite"/>
        </authorList>
    </citation>
    <scope>IDENTIFICATION</scope>
</reference>
<accession>A0A915IPY2</accession>
<dbReference type="Proteomes" id="UP000887565">
    <property type="component" value="Unplaced"/>
</dbReference>
<evidence type="ECO:0000313" key="2">
    <source>
        <dbReference type="WBParaSite" id="nRc.2.0.1.t15483-RA"/>
    </source>
</evidence>
<dbReference type="WBParaSite" id="nRc.2.0.1.t15483-RA">
    <property type="protein sequence ID" value="nRc.2.0.1.t15483-RA"/>
    <property type="gene ID" value="nRc.2.0.1.g15483"/>
</dbReference>
<organism evidence="1 2">
    <name type="scientific">Romanomermis culicivorax</name>
    <name type="common">Nematode worm</name>
    <dbReference type="NCBI Taxonomy" id="13658"/>
    <lineage>
        <taxon>Eukaryota</taxon>
        <taxon>Metazoa</taxon>
        <taxon>Ecdysozoa</taxon>
        <taxon>Nematoda</taxon>
        <taxon>Enoplea</taxon>
        <taxon>Dorylaimia</taxon>
        <taxon>Mermithida</taxon>
        <taxon>Mermithoidea</taxon>
        <taxon>Mermithidae</taxon>
        <taxon>Romanomermis</taxon>
    </lineage>
</organism>
<protein>
    <submittedName>
        <fullName evidence="2">Uncharacterized protein</fullName>
    </submittedName>
</protein>
<evidence type="ECO:0000313" key="1">
    <source>
        <dbReference type="Proteomes" id="UP000887565"/>
    </source>
</evidence>
<dbReference type="AlphaFoldDB" id="A0A915IPY2"/>
<sequence length="182" mass="20369">MATKTALLPTMALALPPTSTITSTPAAIFMVSTTGSTADWQPMLIIATAPYLELLSWLVHPTYHELNLPISRAITMLILRWVSGIWAEELGCVDAVQTTHFALFLYEACGLNKPNCLIQAYNIAIGLIDSWMAYPQYTPFPLRPNTANIHGIFLQYHRDANHLILLLGHHHLSIQWNLLLPR</sequence>